<dbReference type="HOGENOM" id="CLU_565881_0_0_7"/>
<protein>
    <recommendedName>
        <fullName evidence="2">Response regulatory domain-containing protein</fullName>
    </recommendedName>
</protein>
<dbReference type="InterPro" id="IPR011006">
    <property type="entry name" value="CheY-like_superfamily"/>
</dbReference>
<dbReference type="Pfam" id="PF00072">
    <property type="entry name" value="Response_reg"/>
    <property type="match status" value="1"/>
</dbReference>
<name>D1B3S6_SULD5</name>
<evidence type="ECO:0000313" key="3">
    <source>
        <dbReference type="EMBL" id="ACZ12746.1"/>
    </source>
</evidence>
<keyword evidence="1" id="KW-0175">Coiled coil</keyword>
<dbReference type="InterPro" id="IPR001789">
    <property type="entry name" value="Sig_transdc_resp-reg_receiver"/>
</dbReference>
<organism evidence="3 4">
    <name type="scientific">Sulfurospirillum deleyianum (strain ATCC 51133 / DSM 6946 / 5175)</name>
    <dbReference type="NCBI Taxonomy" id="525898"/>
    <lineage>
        <taxon>Bacteria</taxon>
        <taxon>Pseudomonadati</taxon>
        <taxon>Campylobacterota</taxon>
        <taxon>Epsilonproteobacteria</taxon>
        <taxon>Campylobacterales</taxon>
        <taxon>Sulfurospirillaceae</taxon>
        <taxon>Sulfurospirillum</taxon>
    </lineage>
</organism>
<dbReference type="STRING" id="525898.Sdel_1731"/>
<dbReference type="AlphaFoldDB" id="D1B3S6"/>
<keyword evidence="4" id="KW-1185">Reference proteome</keyword>
<dbReference type="OrthoDB" id="9796655at2"/>
<evidence type="ECO:0000256" key="1">
    <source>
        <dbReference type="SAM" id="Coils"/>
    </source>
</evidence>
<feature type="domain" description="Response regulatory" evidence="2">
    <location>
        <begin position="28"/>
        <end position="123"/>
    </location>
</feature>
<dbReference type="eggNOG" id="COG0745">
    <property type="taxonomic scope" value="Bacteria"/>
</dbReference>
<accession>D1B3S6</accession>
<proteinExistence type="predicted"/>
<dbReference type="RefSeq" id="WP_012857496.1">
    <property type="nucleotide sequence ID" value="NC_013512.1"/>
</dbReference>
<evidence type="ECO:0000259" key="2">
    <source>
        <dbReference type="Pfam" id="PF00072"/>
    </source>
</evidence>
<dbReference type="EMBL" id="CP001816">
    <property type="protein sequence ID" value="ACZ12746.1"/>
    <property type="molecule type" value="Genomic_DNA"/>
</dbReference>
<dbReference type="SUPFAM" id="SSF52172">
    <property type="entry name" value="CheY-like"/>
    <property type="match status" value="1"/>
</dbReference>
<dbReference type="Gene3D" id="3.40.50.2300">
    <property type="match status" value="1"/>
</dbReference>
<feature type="coiled-coil region" evidence="1">
    <location>
        <begin position="277"/>
        <end position="304"/>
    </location>
</feature>
<dbReference type="Proteomes" id="UP000002222">
    <property type="component" value="Chromosome"/>
</dbReference>
<sequence length="477" mass="55629">MESKHEALKETIKPLSSLSVLVISEDASALLPLLHSLFSHVYTTHSHTQSLHFFDEKHSDLVLLETSMKAYNWLSLVHQLRLKQHDVSLVLLTHLQEELNHDALISANAMCYLLKPLEEETLRFSLRNLIHKIELKKETHFYHELKEKRKIQGIALYTIQRVIEEIPSPIFAYNAQEKILFFNKDLAKLFHNKKLDIPEMAHVWNIEDLFETMPKEMHFAQIKEGKSLDLKYIYKDYAIQKIFIPTKFTVALESEEEPFSVIVLTDIAPLLLQIQHMTYQQQKMDNYKEIIEELLAQKLFKENNKAFMHTQKTLKIQEKTSLHVKPLSALAYKKHQDAALFGTLTPLMTLENALHQTISAFLENPSLMTLIFLPRLLEHYALLLKNLSEFQNLSNALYSLSDFMEGLEEEDIRTYAHEACASLEKLLQYLTQWRIAIFYTEETEDIHAFDRVILSTVLEFQITLSHSKKANEMQPKG</sequence>
<evidence type="ECO:0000313" key="4">
    <source>
        <dbReference type="Proteomes" id="UP000002222"/>
    </source>
</evidence>
<gene>
    <name evidence="3" type="ordered locus">Sdel_1731</name>
</gene>
<dbReference type="GO" id="GO:0000160">
    <property type="term" value="P:phosphorelay signal transduction system"/>
    <property type="evidence" value="ECO:0007669"/>
    <property type="project" value="InterPro"/>
</dbReference>
<reference evidence="3 4" key="2">
    <citation type="journal article" date="2010" name="Stand. Genomic Sci.">
        <title>Complete genome sequence of Sulfurospirillum deleyianum type strain (5175).</title>
        <authorList>
            <person name="Sikorski J."/>
            <person name="Lapidus A."/>
            <person name="Copeland A."/>
            <person name="Glavina Del Rio T."/>
            <person name="Nolan M."/>
            <person name="Lucas S."/>
            <person name="Chen F."/>
            <person name="Tice H."/>
            <person name="Cheng J.F."/>
            <person name="Saunders E."/>
            <person name="Bruce D."/>
            <person name="Goodwin L."/>
            <person name="Pitluck S."/>
            <person name="Ovchinnikova G."/>
            <person name="Pati A."/>
            <person name="Ivanova N."/>
            <person name="Mavromatis K."/>
            <person name="Chen A."/>
            <person name="Palaniappan K."/>
            <person name="Chain P."/>
            <person name="Land M."/>
            <person name="Hauser L."/>
            <person name="Chang Y.J."/>
            <person name="Jeffries C.D."/>
            <person name="Brettin T."/>
            <person name="Detter J.C."/>
            <person name="Han C."/>
            <person name="Rohde M."/>
            <person name="Lang E."/>
            <person name="Spring S."/>
            <person name="Goker M."/>
            <person name="Bristow J."/>
            <person name="Eisen J.A."/>
            <person name="Markowitz V."/>
            <person name="Hugenholtz P."/>
            <person name="Kyrpides N.C."/>
            <person name="Klenk H.P."/>
        </authorList>
    </citation>
    <scope>NUCLEOTIDE SEQUENCE [LARGE SCALE GENOMIC DNA]</scope>
    <source>
        <strain evidence="4">ATCC 51133 / DSM 6946 / 5175</strain>
    </source>
</reference>
<dbReference type="KEGG" id="sdl:Sdel_1731"/>
<reference evidence="4" key="1">
    <citation type="submission" date="2009-11" db="EMBL/GenBank/DDBJ databases">
        <title>The complete genome of Sulfurospirillum deleyianum DSM 6946.</title>
        <authorList>
            <consortium name="US DOE Joint Genome Institute (JGI-PGF)"/>
            <person name="Lucas S."/>
            <person name="Copeland A."/>
            <person name="Lapidus A."/>
            <person name="Glavina del Rio T."/>
            <person name="Dalin E."/>
            <person name="Tice H."/>
            <person name="Bruce D."/>
            <person name="Goodwin L."/>
            <person name="Pitluck S."/>
            <person name="Kyrpides N."/>
            <person name="Mavromatis K."/>
            <person name="Ivanova N."/>
            <person name="Ovchinnikova G."/>
            <person name="Munk A.C."/>
            <person name="Lu M."/>
            <person name="Brettin T."/>
            <person name="Detter J.C."/>
            <person name="Han C."/>
            <person name="Tapia R."/>
            <person name="Larimer F."/>
            <person name="Land M."/>
            <person name="Hauser L."/>
            <person name="Markowitz V."/>
            <person name="Cheng J.F."/>
            <person name="Hugenholtz P."/>
            <person name="Woyke T."/>
            <person name="Wu D."/>
            <person name="Aumann P."/>
            <person name="Schneider S."/>
            <person name="Lang E."/>
            <person name="Spring S."/>
            <person name="Klenk H.P."/>
            <person name="Eisen J.A."/>
        </authorList>
    </citation>
    <scope>NUCLEOTIDE SEQUENCE [LARGE SCALE GENOMIC DNA]</scope>
    <source>
        <strain evidence="4">ATCC 51133 / DSM 6946 / 5175</strain>
    </source>
</reference>